<evidence type="ECO:0000313" key="2">
    <source>
        <dbReference type="Proteomes" id="UP000321419"/>
    </source>
</evidence>
<keyword evidence="2" id="KW-1185">Reference proteome</keyword>
<protein>
    <submittedName>
        <fullName evidence="1">Uncharacterized protein</fullName>
    </submittedName>
</protein>
<accession>A0A510XSI0</accession>
<dbReference type="Proteomes" id="UP000321419">
    <property type="component" value="Unassembled WGS sequence"/>
</dbReference>
<comment type="caution">
    <text evidence="1">The sequence shown here is derived from an EMBL/GenBank/DDBJ whole genome shotgun (WGS) entry which is preliminary data.</text>
</comment>
<reference evidence="1 2" key="1">
    <citation type="submission" date="2019-07" db="EMBL/GenBank/DDBJ databases">
        <title>Whole genome shotgun sequence of Pseudoalteromonas espejiana NBRC 102222.</title>
        <authorList>
            <person name="Hosoyama A."/>
            <person name="Uohara A."/>
            <person name="Ohji S."/>
            <person name="Ichikawa N."/>
        </authorList>
    </citation>
    <scope>NUCLEOTIDE SEQUENCE [LARGE SCALE GENOMIC DNA]</scope>
    <source>
        <strain evidence="1 2">NBRC 102222</strain>
    </source>
</reference>
<evidence type="ECO:0000313" key="1">
    <source>
        <dbReference type="EMBL" id="GEK53986.1"/>
    </source>
</evidence>
<dbReference type="AlphaFoldDB" id="A0A510XSI0"/>
<organism evidence="1 2">
    <name type="scientific">Pseudoalteromonas espejiana</name>
    <dbReference type="NCBI Taxonomy" id="28107"/>
    <lineage>
        <taxon>Bacteria</taxon>
        <taxon>Pseudomonadati</taxon>
        <taxon>Pseudomonadota</taxon>
        <taxon>Gammaproteobacteria</taxon>
        <taxon>Alteromonadales</taxon>
        <taxon>Pseudoalteromonadaceae</taxon>
        <taxon>Pseudoalteromonas</taxon>
    </lineage>
</organism>
<name>A0A510XSI0_9GAMM</name>
<sequence length="111" mass="12881">MKKLKENKLNDLNSFINVVYQNEENNYHARSFEDAFIAINLDEINKQKDKLDGLKLKSKLADKNPDYYQLTEDILGGKSEFASSLLWLALTEGVTWKIPKYLKEGLLWIAK</sequence>
<proteinExistence type="predicted"/>
<dbReference type="EMBL" id="BJUM01000006">
    <property type="protein sequence ID" value="GEK53986.1"/>
    <property type="molecule type" value="Genomic_DNA"/>
</dbReference>
<dbReference type="RefSeq" id="WP_214631484.1">
    <property type="nucleotide sequence ID" value="NZ_BJUM01000006.1"/>
</dbReference>
<gene>
    <name evidence="1" type="ORF">PES01_08310</name>
</gene>